<dbReference type="InterPro" id="IPR027417">
    <property type="entry name" value="P-loop_NTPase"/>
</dbReference>
<evidence type="ECO:0000313" key="13">
    <source>
        <dbReference type="Proteomes" id="UP000094849"/>
    </source>
</evidence>
<dbReference type="Pfam" id="PF17946">
    <property type="entry name" value="RecC_C"/>
    <property type="match status" value="1"/>
</dbReference>
<feature type="domain" description="RecC C-terminal" evidence="11">
    <location>
        <begin position="772"/>
        <end position="992"/>
    </location>
</feature>
<keyword evidence="4 10" id="KW-0378">Hydrolase</keyword>
<gene>
    <name evidence="10" type="primary">recC</name>
    <name evidence="12" type="ORF">A3196_16105</name>
</gene>
<evidence type="ECO:0000256" key="6">
    <source>
        <dbReference type="ARBA" id="ARBA00022839"/>
    </source>
</evidence>
<dbReference type="Proteomes" id="UP000094849">
    <property type="component" value="Unassembled WGS sequence"/>
</dbReference>
<proteinExistence type="inferred from homology"/>
<keyword evidence="2 10" id="KW-0547">Nucleotide-binding</keyword>
<dbReference type="Gene3D" id="1.10.10.160">
    <property type="match status" value="1"/>
</dbReference>
<keyword evidence="13" id="KW-1185">Reference proteome</keyword>
<evidence type="ECO:0000256" key="5">
    <source>
        <dbReference type="ARBA" id="ARBA00022806"/>
    </source>
</evidence>
<dbReference type="RefSeq" id="WP_069024761.1">
    <property type="nucleotide sequence ID" value="NZ_LVJZ01000003.1"/>
</dbReference>
<dbReference type="EMBL" id="LVJZ01000003">
    <property type="protein sequence ID" value="ODB98146.1"/>
    <property type="molecule type" value="Genomic_DNA"/>
</dbReference>
<dbReference type="GO" id="GO:0003678">
    <property type="term" value="F:DNA helicase activity"/>
    <property type="evidence" value="ECO:0007669"/>
    <property type="project" value="UniProtKB-UniRule"/>
</dbReference>
<keyword evidence="5 10" id="KW-0347">Helicase</keyword>
<dbReference type="Gene3D" id="1.10.10.990">
    <property type="match status" value="1"/>
</dbReference>
<evidence type="ECO:0000256" key="1">
    <source>
        <dbReference type="ARBA" id="ARBA00022722"/>
    </source>
</evidence>
<dbReference type="InterPro" id="IPR013986">
    <property type="entry name" value="DExx_box_DNA_helicase_dom_sf"/>
</dbReference>
<evidence type="ECO:0000256" key="2">
    <source>
        <dbReference type="ARBA" id="ARBA00022741"/>
    </source>
</evidence>
<accession>A0A1E2UTS3</accession>
<evidence type="ECO:0000259" key="11">
    <source>
        <dbReference type="Pfam" id="PF17946"/>
    </source>
</evidence>
<dbReference type="Pfam" id="PF04257">
    <property type="entry name" value="Exonuc_V_gamma"/>
    <property type="match status" value="1"/>
</dbReference>
<keyword evidence="8 10" id="KW-0238">DNA-binding</keyword>
<evidence type="ECO:0000256" key="8">
    <source>
        <dbReference type="ARBA" id="ARBA00023125"/>
    </source>
</evidence>
<dbReference type="PIRSF" id="PIRSF000980">
    <property type="entry name" value="RecC"/>
    <property type="match status" value="1"/>
</dbReference>
<dbReference type="Gene3D" id="3.40.50.300">
    <property type="entry name" value="P-loop containing nucleotide triphosphate hydrolases"/>
    <property type="match status" value="2"/>
</dbReference>
<dbReference type="Gene3D" id="3.40.50.10930">
    <property type="match status" value="1"/>
</dbReference>
<keyword evidence="3 10" id="KW-0227">DNA damage</keyword>
<dbReference type="SUPFAM" id="SSF52980">
    <property type="entry name" value="Restriction endonuclease-like"/>
    <property type="match status" value="1"/>
</dbReference>
<dbReference type="PANTHER" id="PTHR30591:SF1">
    <property type="entry name" value="RECBCD ENZYME SUBUNIT RECC"/>
    <property type="match status" value="1"/>
</dbReference>
<keyword evidence="1 10" id="KW-0540">Nuclease</keyword>
<organism evidence="12 13">
    <name type="scientific">Candidatus Thiodiazotropha endoloripes</name>
    <dbReference type="NCBI Taxonomy" id="1818881"/>
    <lineage>
        <taxon>Bacteria</taxon>
        <taxon>Pseudomonadati</taxon>
        <taxon>Pseudomonadota</taxon>
        <taxon>Gammaproteobacteria</taxon>
        <taxon>Chromatiales</taxon>
        <taxon>Sedimenticolaceae</taxon>
        <taxon>Candidatus Thiodiazotropha</taxon>
    </lineage>
</organism>
<keyword evidence="6 10" id="KW-0269">Exonuclease</keyword>
<comment type="similarity">
    <text evidence="10">Belongs to the RecC family.</text>
</comment>
<dbReference type="GO" id="GO:0000724">
    <property type="term" value="P:double-strand break repair via homologous recombination"/>
    <property type="evidence" value="ECO:0007669"/>
    <property type="project" value="UniProtKB-UniRule"/>
</dbReference>
<dbReference type="PANTHER" id="PTHR30591">
    <property type="entry name" value="RECBCD ENZYME SUBUNIT RECC"/>
    <property type="match status" value="1"/>
</dbReference>
<protein>
    <recommendedName>
        <fullName evidence="10">RecBCD enzyme subunit RecC</fullName>
    </recommendedName>
    <alternativeName>
        <fullName evidence="10">Exonuclease V subunit RecC</fullName>
        <shortName evidence="10">ExoV subunit RecC</shortName>
    </alternativeName>
    <alternativeName>
        <fullName evidence="10">Helicase/nuclease RecBCD subunit RecC</fullName>
    </alternativeName>
</protein>
<comment type="function">
    <text evidence="10">A helicase/nuclease that prepares dsDNA breaks (DSB) for recombinational DNA repair. Binds to DSBs and unwinds DNA via a highly rapid and processive ATP-dependent bidirectional helicase activity. Unwinds dsDNA until it encounters a Chi (crossover hotspot instigator) sequence from the 3' direction. Cuts ssDNA a few nucleotides 3' to the Chi site. The properties and activities of the enzyme are changed at Chi. The Chi-altered holoenzyme produces a long 3'-ssDNA overhang and facilitates RecA-binding to the ssDNA for homologous DNA recombination and repair. Holoenzyme degrades any linearized DNA that is unable to undergo homologous recombination. In the holoenzyme this subunit recognizes the wild-type Chi sequence, and when added to isolated RecB increases its ATP-dependent helicase processivity.</text>
</comment>
<name>A0A1E2UTS3_9GAMM</name>
<dbReference type="AlphaFoldDB" id="A0A1E2UTS3"/>
<reference evidence="12 13" key="1">
    <citation type="submission" date="2016-03" db="EMBL/GenBank/DDBJ databases">
        <title>Chemosynthetic sulphur-oxidizing symbionts of marine invertebrate animals are capable of nitrogen fixation.</title>
        <authorList>
            <person name="Petersen J.M."/>
            <person name="Kemper A."/>
            <person name="Gruber-Vodicka H."/>
            <person name="Cardini U."/>
            <person name="Geest Mvander."/>
            <person name="Kleiner M."/>
            <person name="Bulgheresi S."/>
            <person name="Fussmann M."/>
            <person name="Herbold C."/>
            <person name="Seah B.K.B."/>
            <person name="Antony C.Paul."/>
            <person name="Liu D."/>
            <person name="Belitz A."/>
            <person name="Weber M."/>
        </authorList>
    </citation>
    <scope>NUCLEOTIDE SEQUENCE [LARGE SCALE GENOMIC DNA]</scope>
    <source>
        <strain evidence="12">G_D</strain>
    </source>
</reference>
<dbReference type="STRING" id="1818881.A3196_16105"/>
<dbReference type="InterPro" id="IPR041500">
    <property type="entry name" value="RecC_C"/>
</dbReference>
<comment type="miscellaneous">
    <text evidence="10">In the RecBCD complex, RecB has a slow 3'-5' helicase, an exonuclease activity and loads RecA onto ssDNA, RecD has a fast 5'-3' helicase activity, while RecC stimulates the ATPase and processivity of the RecB helicase and contributes to recognition of the Chi site.</text>
</comment>
<dbReference type="SUPFAM" id="SSF52540">
    <property type="entry name" value="P-loop containing nucleoside triphosphate hydrolases"/>
    <property type="match status" value="2"/>
</dbReference>
<evidence type="ECO:0000256" key="10">
    <source>
        <dbReference type="HAMAP-Rule" id="MF_01486"/>
    </source>
</evidence>
<evidence type="ECO:0000256" key="7">
    <source>
        <dbReference type="ARBA" id="ARBA00022840"/>
    </source>
</evidence>
<dbReference type="GO" id="GO:0003677">
    <property type="term" value="F:DNA binding"/>
    <property type="evidence" value="ECO:0007669"/>
    <property type="project" value="UniProtKB-UniRule"/>
</dbReference>
<evidence type="ECO:0000313" key="12">
    <source>
        <dbReference type="EMBL" id="ODB98146.1"/>
    </source>
</evidence>
<dbReference type="NCBIfam" id="TIGR01450">
    <property type="entry name" value="recC"/>
    <property type="match status" value="1"/>
</dbReference>
<dbReference type="GO" id="GO:0005524">
    <property type="term" value="F:ATP binding"/>
    <property type="evidence" value="ECO:0007669"/>
    <property type="project" value="UniProtKB-UniRule"/>
</dbReference>
<evidence type="ECO:0000256" key="4">
    <source>
        <dbReference type="ARBA" id="ARBA00022801"/>
    </source>
</evidence>
<keyword evidence="7 10" id="KW-0067">ATP-binding</keyword>
<sequence length="1056" mass="120103">MLRLYQSNQLEILARQLAEVLASPALSPLQSEQIVVQHPGMGRWLSQRIASQLGISANLEFPLPANFLWQLFEQLLPDVPHQDSYQPKHLAWRIHQLLASLSGQPEYAAIGDYLSDGGDLRRFQLSQQLARLFDQYLLYRPDWIHTWQTGESAVPGDHWQADLWRKLVAQESRHWVHFQQQLFQSIDKAKPLKACNPRICIFGVPSLSPGYLEIIRYLANWIDVHLFLLNPCQAHWAEIVTPEEQARLSLAASGEDLYLDLGHPLLATLGRQGRDFFAAINEMDPGSEEAFRLQPDGSLLHRLQNQMLNLEPPEAGAVADDSISFQLCHSPMREAEVLYDQLLAALDELPGLRPDEILVMTTDIERYAPLLEAVFAAPGERPKIPYRISDHSIQRSNPLAEGLISLLSLPGSRYGVTELLALLEQAAVRARFGLDEAGLEKVIQWLQQASIRWGRDGANKVDFGLPEEDRNTWRAGLRQLMLGYALADHGESLWHGLYPLDAVEGSDSQWLGGLLAFTEAVFELESVFAESATPQQWQKKLSDTIERFFAVESGSEQDLIGVRTCIEQLVEETGDACDQVSLSLALVRHRLSELFEQPMERGFLGGGVNICALAPMRSLPFRVICLLGMNDGQFPRQPQELGFDLMRREFRNGDRSRRVDDRYLFLETLLSARQRLIISYCGQSQRDNMPMPASVVVEELRDCLQQMVGESGLARITHRHPLQPFSPDYFRSGSDLFSYSTEMREAAMTVGRGRAIDLPLVEQPLPAAESQQVIELDQLIQFFENPQRQFARLRLGINLEAAAQLPEERERFAYDRFEQSDLEHQMVDLLLQEHRAEQLFELFDSRGLLPHGQAGRLAFEAMLDRAQSMSSRVADCQGERLEAPLAVEIPFEQNRLSGYLRTVNQSGLLAYNTAGLYPYHLVRAWIRHLVLNQLRPKGVRLETRLLEAERDGRFTPVDQPEAHLQKLMQAYQTGMQTPLPFYPGTSWQFVERYLQGDPEKAQKEAERKWFGSSHHIGDVSKPYNQLLYQGHALNQQAFAETSLTLLQPLMQHLEWQ</sequence>
<comment type="caution">
    <text evidence="12">The sequence shown here is derived from an EMBL/GenBank/DDBJ whole genome shotgun (WGS) entry which is preliminary data.</text>
</comment>
<dbReference type="GO" id="GO:0008854">
    <property type="term" value="F:exodeoxyribonuclease V activity"/>
    <property type="evidence" value="ECO:0007669"/>
    <property type="project" value="InterPro"/>
</dbReference>
<dbReference type="GO" id="GO:0009338">
    <property type="term" value="C:exodeoxyribonuclease V complex"/>
    <property type="evidence" value="ECO:0007669"/>
    <property type="project" value="InterPro"/>
</dbReference>
<dbReference type="HAMAP" id="MF_01486">
    <property type="entry name" value="RecC"/>
    <property type="match status" value="1"/>
</dbReference>
<dbReference type="InterPro" id="IPR006697">
    <property type="entry name" value="RecC"/>
</dbReference>
<comment type="subunit">
    <text evidence="10">Heterotrimer of RecB, RecC and RecD. All subunits contribute to DNA-binding.</text>
</comment>
<evidence type="ECO:0000256" key="9">
    <source>
        <dbReference type="ARBA" id="ARBA00023204"/>
    </source>
</evidence>
<evidence type="ECO:0000256" key="3">
    <source>
        <dbReference type="ARBA" id="ARBA00022763"/>
    </source>
</evidence>
<dbReference type="InterPro" id="IPR011335">
    <property type="entry name" value="Restrct_endonuc-II-like"/>
</dbReference>
<keyword evidence="9 10" id="KW-0234">DNA repair</keyword>